<keyword evidence="2" id="KW-1185">Reference proteome</keyword>
<gene>
    <name evidence="1" type="ORF">EQG49_10250</name>
</gene>
<dbReference type="AlphaFoldDB" id="A0A4V1AIV4"/>
<accession>A0A4V1AIV4</accession>
<dbReference type="OrthoDB" id="2142170at2"/>
<evidence type="ECO:0000313" key="1">
    <source>
        <dbReference type="EMBL" id="QBO36815.1"/>
    </source>
</evidence>
<dbReference type="RefSeq" id="WP_133363892.1">
    <property type="nucleotide sequence ID" value="NZ_CP037940.1"/>
</dbReference>
<proteinExistence type="predicted"/>
<dbReference type="Proteomes" id="UP000292886">
    <property type="component" value="Chromosome"/>
</dbReference>
<dbReference type="EMBL" id="CP037940">
    <property type="protein sequence ID" value="QBO36815.1"/>
    <property type="molecule type" value="Genomic_DNA"/>
</dbReference>
<dbReference type="KEGG" id="wei:EQG49_10250"/>
<reference evidence="2" key="1">
    <citation type="submission" date="2019-03" db="EMBL/GenBank/DDBJ databases">
        <title>Weissella sp. 26KH-42 Genome sequencing.</title>
        <authorList>
            <person name="Heo J."/>
            <person name="Kim S.-J."/>
            <person name="Kim J.-S."/>
            <person name="Hong S.-B."/>
            <person name="Kwon S.-W."/>
        </authorList>
    </citation>
    <scope>NUCLEOTIDE SEQUENCE [LARGE SCALE GENOMIC DNA]</scope>
    <source>
        <strain evidence="2">26KH-42</strain>
    </source>
</reference>
<name>A0A4V1AIV4_9LACO</name>
<evidence type="ECO:0000313" key="2">
    <source>
        <dbReference type="Proteomes" id="UP000292886"/>
    </source>
</evidence>
<protein>
    <submittedName>
        <fullName evidence="1">Uncharacterized protein</fullName>
    </submittedName>
</protein>
<organism evidence="1 2">
    <name type="scientific">Periweissella cryptocerci</name>
    <dbReference type="NCBI Taxonomy" id="2506420"/>
    <lineage>
        <taxon>Bacteria</taxon>
        <taxon>Bacillati</taxon>
        <taxon>Bacillota</taxon>
        <taxon>Bacilli</taxon>
        <taxon>Lactobacillales</taxon>
        <taxon>Lactobacillaceae</taxon>
        <taxon>Periweissella</taxon>
    </lineage>
</organism>
<sequence>MSIVAGTIAVIQDGMPYYLVVNNDNHYDFFTAKMHAHEGDTALGALLAAMEPHFVIDDLRLDELTSVTINDKLSSLFVFTTTDFAEVQLDSTNFEFVQASGLHSLLETVDMGTAPQLL</sequence>